<dbReference type="InterPro" id="IPR001789">
    <property type="entry name" value="Sig_transdc_resp-reg_receiver"/>
</dbReference>
<sequence>MLKVLLVDDEPFILQGMRAMIDWEAEGFCIAGTAENGRQAVAFLKREPVSLIIADVRMPEMNGLELLKTVRDEHLSDARFVILSGMSDFSYAQQAIRYQCLEYILKPVQKEKLLSLLRSIAGSISEERLQRQKSAQMEEAYYARSIVALLMGKYDQADLAGIRKKVGPAKSYRYVGLEARNADWSEELKRTMQRRLYRTCLDFSAKRPGCTCIFNVSPQKDCYDIGLICCDTQSDDHAFLQKLRVQVAQAMQEPVWFYAGCKVHDLAELSESFRTAEIAKSCQAFTMEKDIVWYEEEMKERSGSASLQKEELDALISAVAANDREKITDSVQAMYRQIRRMNLEPNLIDLDIDYILFQFVHLATQQDSNVNQEEVLHYISNNAFMMHGSESHFRRLALDYAGYLASLRSKSAKGVLADIERDIEENYAQDISLKTLSEKYFLNSAYLGQLFKKKFGTSFKNYLISLRMEKAAQMLLQTDNKVYEIANQVGYRDIDYFIDRFVKIKGCTPTKFRRQACEKHND</sequence>
<evidence type="ECO:0000256" key="9">
    <source>
        <dbReference type="ARBA" id="ARBA00024867"/>
    </source>
</evidence>
<dbReference type="InterPro" id="IPR051552">
    <property type="entry name" value="HptR"/>
</dbReference>
<protein>
    <recommendedName>
        <fullName evidence="2">Stage 0 sporulation protein A homolog</fullName>
    </recommendedName>
</protein>
<reference evidence="13" key="1">
    <citation type="submission" date="2023-09" db="EMBL/GenBank/DDBJ databases">
        <authorList>
            <person name="Zeng C."/>
        </authorList>
    </citation>
    <scope>NUCLEOTIDE SEQUENCE</scope>
    <source>
        <strain evidence="13">ZCY20-5</strain>
    </source>
</reference>
<dbReference type="PANTHER" id="PTHR42713:SF3">
    <property type="entry name" value="TRANSCRIPTIONAL REGULATORY PROTEIN HPTR"/>
    <property type="match status" value="1"/>
</dbReference>
<dbReference type="Pfam" id="PF00072">
    <property type="entry name" value="Response_reg"/>
    <property type="match status" value="1"/>
</dbReference>
<dbReference type="InterPro" id="IPR018062">
    <property type="entry name" value="HTH_AraC-typ_CS"/>
</dbReference>
<accession>A0AA97H1F5</accession>
<evidence type="ECO:0000313" key="13">
    <source>
        <dbReference type="EMBL" id="WOC31635.1"/>
    </source>
</evidence>
<evidence type="ECO:0000259" key="12">
    <source>
        <dbReference type="PROSITE" id="PS50110"/>
    </source>
</evidence>
<evidence type="ECO:0000256" key="10">
    <source>
        <dbReference type="PROSITE-ProRule" id="PRU00169"/>
    </source>
</evidence>
<dbReference type="InterPro" id="IPR018060">
    <property type="entry name" value="HTH_AraC"/>
</dbReference>
<dbReference type="SUPFAM" id="SSF52172">
    <property type="entry name" value="CheY-like"/>
    <property type="match status" value="1"/>
</dbReference>
<evidence type="ECO:0000256" key="4">
    <source>
        <dbReference type="ARBA" id="ARBA00022553"/>
    </source>
</evidence>
<dbReference type="EMBL" id="CP135996">
    <property type="protein sequence ID" value="WOC31635.1"/>
    <property type="molecule type" value="Genomic_DNA"/>
</dbReference>
<dbReference type="KEGG" id="carl:PXC00_10490"/>
<dbReference type="PANTHER" id="PTHR42713">
    <property type="entry name" value="HISTIDINE KINASE-RELATED"/>
    <property type="match status" value="1"/>
</dbReference>
<evidence type="ECO:0000256" key="1">
    <source>
        <dbReference type="ARBA" id="ARBA00004496"/>
    </source>
</evidence>
<keyword evidence="8" id="KW-0804">Transcription</keyword>
<evidence type="ECO:0000256" key="7">
    <source>
        <dbReference type="ARBA" id="ARBA00023125"/>
    </source>
</evidence>
<dbReference type="Proteomes" id="UP001300604">
    <property type="component" value="Chromosome"/>
</dbReference>
<dbReference type="PROSITE" id="PS50110">
    <property type="entry name" value="RESPONSE_REGULATORY"/>
    <property type="match status" value="1"/>
</dbReference>
<keyword evidence="3" id="KW-0963">Cytoplasm</keyword>
<evidence type="ECO:0000259" key="11">
    <source>
        <dbReference type="PROSITE" id="PS01124"/>
    </source>
</evidence>
<dbReference type="InterPro" id="IPR011006">
    <property type="entry name" value="CheY-like_superfamily"/>
</dbReference>
<evidence type="ECO:0000256" key="5">
    <source>
        <dbReference type="ARBA" id="ARBA00023012"/>
    </source>
</evidence>
<keyword evidence="5" id="KW-0902">Two-component regulatory system</keyword>
<dbReference type="RefSeq" id="WP_275845491.1">
    <property type="nucleotide sequence ID" value="NZ_CP135996.1"/>
</dbReference>
<dbReference type="SUPFAM" id="SSF46689">
    <property type="entry name" value="Homeodomain-like"/>
    <property type="match status" value="1"/>
</dbReference>
<dbReference type="SMART" id="SM00448">
    <property type="entry name" value="REC"/>
    <property type="match status" value="1"/>
</dbReference>
<dbReference type="GO" id="GO:0043565">
    <property type="term" value="F:sequence-specific DNA binding"/>
    <property type="evidence" value="ECO:0007669"/>
    <property type="project" value="InterPro"/>
</dbReference>
<evidence type="ECO:0000256" key="6">
    <source>
        <dbReference type="ARBA" id="ARBA00023015"/>
    </source>
</evidence>
<feature type="domain" description="HTH araC/xylS-type" evidence="11">
    <location>
        <begin position="417"/>
        <end position="515"/>
    </location>
</feature>
<dbReference type="Gene3D" id="3.40.50.2300">
    <property type="match status" value="1"/>
</dbReference>
<dbReference type="GO" id="GO:0000160">
    <property type="term" value="P:phosphorelay signal transduction system"/>
    <property type="evidence" value="ECO:0007669"/>
    <property type="project" value="UniProtKB-KW"/>
</dbReference>
<keyword evidence="14" id="KW-1185">Reference proteome</keyword>
<name>A0AA97H1F5_9FIRM</name>
<feature type="modified residue" description="4-aspartylphosphate" evidence="10">
    <location>
        <position position="55"/>
    </location>
</feature>
<dbReference type="GO" id="GO:0005737">
    <property type="term" value="C:cytoplasm"/>
    <property type="evidence" value="ECO:0007669"/>
    <property type="project" value="UniProtKB-SubCell"/>
</dbReference>
<dbReference type="Gene3D" id="1.10.10.60">
    <property type="entry name" value="Homeodomain-like"/>
    <property type="match status" value="2"/>
</dbReference>
<proteinExistence type="predicted"/>
<reference evidence="13" key="2">
    <citation type="submission" date="2024-06" db="EMBL/GenBank/DDBJ databases">
        <title>Caproicibacterium argilliputei sp. nov, a novel caproic acid producing anaerobic bacterium isolated from pit mud.</title>
        <authorList>
            <person name="Xia S."/>
        </authorList>
    </citation>
    <scope>NUCLEOTIDE SEQUENCE</scope>
    <source>
        <strain evidence="13">ZCY20-5</strain>
    </source>
</reference>
<dbReference type="SMART" id="SM00342">
    <property type="entry name" value="HTH_ARAC"/>
    <property type="match status" value="1"/>
</dbReference>
<keyword evidence="4 10" id="KW-0597">Phosphoprotein</keyword>
<keyword evidence="6" id="KW-0805">Transcription regulation</keyword>
<evidence type="ECO:0000256" key="2">
    <source>
        <dbReference type="ARBA" id="ARBA00018672"/>
    </source>
</evidence>
<comment type="subcellular location">
    <subcellularLocation>
        <location evidence="1">Cytoplasm</location>
    </subcellularLocation>
</comment>
<organism evidence="13 14">
    <name type="scientific">Caproicibacterium argilliputei</name>
    <dbReference type="NCBI Taxonomy" id="3030016"/>
    <lineage>
        <taxon>Bacteria</taxon>
        <taxon>Bacillati</taxon>
        <taxon>Bacillota</taxon>
        <taxon>Clostridia</taxon>
        <taxon>Eubacteriales</taxon>
        <taxon>Oscillospiraceae</taxon>
        <taxon>Caproicibacterium</taxon>
    </lineage>
</organism>
<gene>
    <name evidence="13" type="ORF">PXC00_10490</name>
</gene>
<evidence type="ECO:0000313" key="14">
    <source>
        <dbReference type="Proteomes" id="UP001300604"/>
    </source>
</evidence>
<dbReference type="GO" id="GO:0003700">
    <property type="term" value="F:DNA-binding transcription factor activity"/>
    <property type="evidence" value="ECO:0007669"/>
    <property type="project" value="InterPro"/>
</dbReference>
<dbReference type="Pfam" id="PF12833">
    <property type="entry name" value="HTH_18"/>
    <property type="match status" value="1"/>
</dbReference>
<dbReference type="PROSITE" id="PS00041">
    <property type="entry name" value="HTH_ARAC_FAMILY_1"/>
    <property type="match status" value="1"/>
</dbReference>
<evidence type="ECO:0000256" key="8">
    <source>
        <dbReference type="ARBA" id="ARBA00023163"/>
    </source>
</evidence>
<keyword evidence="7" id="KW-0238">DNA-binding</keyword>
<evidence type="ECO:0000256" key="3">
    <source>
        <dbReference type="ARBA" id="ARBA00022490"/>
    </source>
</evidence>
<dbReference type="InterPro" id="IPR009057">
    <property type="entry name" value="Homeodomain-like_sf"/>
</dbReference>
<dbReference type="PROSITE" id="PS01124">
    <property type="entry name" value="HTH_ARAC_FAMILY_2"/>
    <property type="match status" value="1"/>
</dbReference>
<comment type="function">
    <text evidence="9">May play the central regulatory role in sporulation. It may be an element of the effector pathway responsible for the activation of sporulation genes in response to nutritional stress. Spo0A may act in concert with spo0H (a sigma factor) to control the expression of some genes that are critical to the sporulation process.</text>
</comment>
<feature type="domain" description="Response regulatory" evidence="12">
    <location>
        <begin position="3"/>
        <end position="121"/>
    </location>
</feature>
<dbReference type="AlphaFoldDB" id="A0AA97H1F5"/>
<dbReference type="CDD" id="cd17536">
    <property type="entry name" value="REC_YesN-like"/>
    <property type="match status" value="1"/>
</dbReference>